<evidence type="ECO:0000313" key="1">
    <source>
        <dbReference type="EMBL" id="RTR20694.1"/>
    </source>
</evidence>
<dbReference type="RefSeq" id="WP_126353534.1">
    <property type="nucleotide sequence ID" value="NZ_CP086384.1"/>
</dbReference>
<name>A0A3S0KYT2_9DEIO</name>
<proteinExistence type="predicted"/>
<gene>
    <name evidence="1" type="ORF">EJ104_13175</name>
</gene>
<keyword evidence="2" id="KW-1185">Reference proteome</keyword>
<protein>
    <submittedName>
        <fullName evidence="1">Uncharacterized protein</fullName>
    </submittedName>
</protein>
<comment type="caution">
    <text evidence="1">The sequence shown here is derived from an EMBL/GenBank/DDBJ whole genome shotgun (WGS) entry which is preliminary data.</text>
</comment>
<dbReference type="Proteomes" id="UP000277766">
    <property type="component" value="Unassembled WGS sequence"/>
</dbReference>
<accession>A0A3S0KYT2</accession>
<reference evidence="1 2" key="1">
    <citation type="submission" date="2018-12" db="EMBL/GenBank/DDBJ databases">
        <title>Deinococcus radiophilus ATCC 27603 genome sequencing and assembly.</title>
        <authorList>
            <person name="Maclea K.S."/>
            <person name="Maynard C.R."/>
        </authorList>
    </citation>
    <scope>NUCLEOTIDE SEQUENCE [LARGE SCALE GENOMIC DNA]</scope>
    <source>
        <strain evidence="1 2">ATCC 27603</strain>
    </source>
</reference>
<evidence type="ECO:0000313" key="2">
    <source>
        <dbReference type="Proteomes" id="UP000277766"/>
    </source>
</evidence>
<dbReference type="EMBL" id="RXPE01000052">
    <property type="protein sequence ID" value="RTR20694.1"/>
    <property type="molecule type" value="Genomic_DNA"/>
</dbReference>
<sequence length="67" mass="7767">MSYKNALCRLSHQIETEAAEPEQPVRLSQTDMDVLIGLIEEQMERTDDPDEQVALDFLRLQLRPLEP</sequence>
<dbReference type="OrthoDB" id="9856424at2"/>
<organism evidence="1 2">
    <name type="scientific">Deinococcus radiophilus</name>
    <dbReference type="NCBI Taxonomy" id="32062"/>
    <lineage>
        <taxon>Bacteria</taxon>
        <taxon>Thermotogati</taxon>
        <taxon>Deinococcota</taxon>
        <taxon>Deinococci</taxon>
        <taxon>Deinococcales</taxon>
        <taxon>Deinococcaceae</taxon>
        <taxon>Deinococcus</taxon>
    </lineage>
</organism>
<dbReference type="AlphaFoldDB" id="A0A3S0KYT2"/>